<accession>A0A2T0GVS7</accession>
<dbReference type="STRING" id="1050202.GCA_000384035_02736"/>
<comment type="caution">
    <text evidence="3">The sequence shown here is derived from an EMBL/GenBank/DDBJ whole genome shotgun (WGS) entry which is preliminary data.</text>
</comment>
<dbReference type="EMBL" id="PVSR01000018">
    <property type="protein sequence ID" value="PRW63202.1"/>
    <property type="molecule type" value="Genomic_DNA"/>
</dbReference>
<proteinExistence type="predicted"/>
<feature type="region of interest" description="Disordered" evidence="2">
    <location>
        <begin position="72"/>
        <end position="186"/>
    </location>
</feature>
<dbReference type="AlphaFoldDB" id="A0A2T0GVS7"/>
<gene>
    <name evidence="3" type="ORF">CEP50_11640</name>
</gene>
<dbReference type="Proteomes" id="UP000239352">
    <property type="component" value="Unassembled WGS sequence"/>
</dbReference>
<keyword evidence="4" id="KW-1185">Reference proteome</keyword>
<reference evidence="3 4" key="1">
    <citation type="submission" date="2018-03" db="EMBL/GenBank/DDBJ databases">
        <title>Actinopolyspora mortivallis from Sahara, screening for active biomolecules.</title>
        <authorList>
            <person name="Selama O."/>
            <person name="Wellington E.M.H."/>
            <person name="Hacene H."/>
        </authorList>
    </citation>
    <scope>NUCLEOTIDE SEQUENCE [LARGE SCALE GENOMIC DNA]</scope>
    <source>
        <strain evidence="3 4">M5A</strain>
    </source>
</reference>
<feature type="coiled-coil region" evidence="1">
    <location>
        <begin position="229"/>
        <end position="260"/>
    </location>
</feature>
<dbReference type="InParanoid" id="A0A2T0GVS7"/>
<feature type="compositionally biased region" description="Basic and acidic residues" evidence="2">
    <location>
        <begin position="75"/>
        <end position="85"/>
    </location>
</feature>
<sequence length="261" mass="27324">MSEARALSSEQIRGLRAELDNGTTPTVWFTASAVGVDPGRSGKVVSMEEPAEGEFLQVRPAGSKDVLSFSAAEVTLDKPARKRGESATAGKGTSRKGSGSAKAESSSSAETPRGTASRADGSRGSTSTSASTSRRTKGTDERGGTSSEGRNPEEAGTKRSTTSRGGTSTRSANRRPSGATVTLTAGTEGTWTVEVSNGKKRVLRPTEVPASAVGQAAKALHEDVAAAVEPLLEAEREHQRARVEQLQRELEEAQRRLEELS</sequence>
<feature type="compositionally biased region" description="Low complexity" evidence="2">
    <location>
        <begin position="96"/>
        <end position="133"/>
    </location>
</feature>
<dbReference type="RefSeq" id="WP_106113974.1">
    <property type="nucleotide sequence ID" value="NZ_PVSR01000018.1"/>
</dbReference>
<dbReference type="InterPro" id="IPR046282">
    <property type="entry name" value="DUF6319"/>
</dbReference>
<evidence type="ECO:0000313" key="3">
    <source>
        <dbReference type="EMBL" id="PRW63202.1"/>
    </source>
</evidence>
<name>A0A2T0GVS7_ACTMO</name>
<keyword evidence="1" id="KW-0175">Coiled coil</keyword>
<evidence type="ECO:0000256" key="1">
    <source>
        <dbReference type="SAM" id="Coils"/>
    </source>
</evidence>
<protein>
    <submittedName>
        <fullName evidence="3">Cell wall anchor protein</fullName>
    </submittedName>
</protein>
<organism evidence="3 4">
    <name type="scientific">Actinopolyspora mortivallis</name>
    <dbReference type="NCBI Taxonomy" id="33906"/>
    <lineage>
        <taxon>Bacteria</taxon>
        <taxon>Bacillati</taxon>
        <taxon>Actinomycetota</taxon>
        <taxon>Actinomycetes</taxon>
        <taxon>Actinopolysporales</taxon>
        <taxon>Actinopolysporaceae</taxon>
        <taxon>Actinopolyspora</taxon>
    </lineage>
</organism>
<evidence type="ECO:0000256" key="2">
    <source>
        <dbReference type="SAM" id="MobiDB-lite"/>
    </source>
</evidence>
<evidence type="ECO:0000313" key="4">
    <source>
        <dbReference type="Proteomes" id="UP000239352"/>
    </source>
</evidence>
<feature type="compositionally biased region" description="Low complexity" evidence="2">
    <location>
        <begin position="158"/>
        <end position="171"/>
    </location>
</feature>
<dbReference type="Pfam" id="PF19844">
    <property type="entry name" value="DUF6319"/>
    <property type="match status" value="1"/>
</dbReference>